<protein>
    <recommendedName>
        <fullName evidence="3">J domain-containing protein</fullName>
    </recommendedName>
</protein>
<comment type="caution">
    <text evidence="4">The sequence shown here is derived from an EMBL/GenBank/DDBJ whole genome shotgun (WGS) entry which is preliminary data.</text>
</comment>
<reference evidence="4" key="1">
    <citation type="journal article" date="2023" name="Plant J.">
        <title>The genome of the king protea, Protea cynaroides.</title>
        <authorList>
            <person name="Chang J."/>
            <person name="Duong T.A."/>
            <person name="Schoeman C."/>
            <person name="Ma X."/>
            <person name="Roodt D."/>
            <person name="Barker N."/>
            <person name="Li Z."/>
            <person name="Van de Peer Y."/>
            <person name="Mizrachi E."/>
        </authorList>
    </citation>
    <scope>NUCLEOTIDE SEQUENCE</scope>
    <source>
        <tissue evidence="4">Young leaves</tissue>
    </source>
</reference>
<dbReference type="FunFam" id="1.10.287.110:FF:000082">
    <property type="entry name" value="Iron-sulfur cluster co-chaperone protein HscB, mitochondrial"/>
    <property type="match status" value="1"/>
</dbReference>
<organism evidence="4 5">
    <name type="scientific">Protea cynaroides</name>
    <dbReference type="NCBI Taxonomy" id="273540"/>
    <lineage>
        <taxon>Eukaryota</taxon>
        <taxon>Viridiplantae</taxon>
        <taxon>Streptophyta</taxon>
        <taxon>Embryophyta</taxon>
        <taxon>Tracheophyta</taxon>
        <taxon>Spermatophyta</taxon>
        <taxon>Magnoliopsida</taxon>
        <taxon>Proteales</taxon>
        <taxon>Proteaceae</taxon>
        <taxon>Protea</taxon>
    </lineage>
</organism>
<sequence>MSNRKLWISALGALRRNFRSTPRFYIGFYPRLESSGVLSCAYEVGKLPGYESYRDRFAEICNFSCNNFCSESADGGVSRCWNCSAVPTSQPFLYCESCKSVQPVDTSVDYFQIFGLEKEYEIKDDSLERKYKNWQKKLHPDLVHSKSEKEKEYAADQSSRVIDAYRTLSKPLSRAIYLLRLEGVHVDEETTISDLEFLAEIMEIREAVEEADDAQSLNKIHCQMQEKLESWSKSFDIDDRLRNRNLIELSILISDEQNHGQWKAGSRCGLPARAAFRQVLLWKYMRSY</sequence>
<dbReference type="InterPro" id="IPR036386">
    <property type="entry name" value="HscB_C_sf"/>
</dbReference>
<evidence type="ECO:0000256" key="2">
    <source>
        <dbReference type="ARBA" id="ARBA00023186"/>
    </source>
</evidence>
<dbReference type="GO" id="GO:0001671">
    <property type="term" value="F:ATPase activator activity"/>
    <property type="evidence" value="ECO:0007669"/>
    <property type="project" value="InterPro"/>
</dbReference>
<dbReference type="InterPro" id="IPR001623">
    <property type="entry name" value="DnaJ_domain"/>
</dbReference>
<evidence type="ECO:0000313" key="4">
    <source>
        <dbReference type="EMBL" id="KAJ4980093.1"/>
    </source>
</evidence>
<dbReference type="InterPro" id="IPR009073">
    <property type="entry name" value="HscB_oligo_C"/>
</dbReference>
<dbReference type="GO" id="GO:0044571">
    <property type="term" value="P:[2Fe-2S] cluster assembly"/>
    <property type="evidence" value="ECO:0007669"/>
    <property type="project" value="InterPro"/>
</dbReference>
<keyword evidence="2" id="KW-0143">Chaperone</keyword>
<comment type="similarity">
    <text evidence="1">Belongs to the HscB family.</text>
</comment>
<gene>
    <name evidence="4" type="ORF">NE237_010873</name>
</gene>
<dbReference type="InterPro" id="IPR004640">
    <property type="entry name" value="HscB"/>
</dbReference>
<evidence type="ECO:0000259" key="3">
    <source>
        <dbReference type="PROSITE" id="PS50076"/>
    </source>
</evidence>
<dbReference type="SMART" id="SM00271">
    <property type="entry name" value="DnaJ"/>
    <property type="match status" value="1"/>
</dbReference>
<dbReference type="PANTHER" id="PTHR14021:SF15">
    <property type="entry name" value="IRON-SULFUR CLUSTER CO-CHAPERONE PROTEIN HSCB"/>
    <property type="match status" value="1"/>
</dbReference>
<name>A0A9Q0L053_9MAGN</name>
<dbReference type="OrthoDB" id="448954at2759"/>
<dbReference type="EMBL" id="JAMYWD010000002">
    <property type="protein sequence ID" value="KAJ4980093.1"/>
    <property type="molecule type" value="Genomic_DNA"/>
</dbReference>
<dbReference type="Gene3D" id="1.10.287.110">
    <property type="entry name" value="DnaJ domain"/>
    <property type="match status" value="1"/>
</dbReference>
<dbReference type="Pfam" id="PF00226">
    <property type="entry name" value="DnaJ"/>
    <property type="match status" value="1"/>
</dbReference>
<dbReference type="Pfam" id="PF07743">
    <property type="entry name" value="HSCB_C"/>
    <property type="match status" value="1"/>
</dbReference>
<dbReference type="SUPFAM" id="SSF47144">
    <property type="entry name" value="HSC20 (HSCB), C-terminal oligomerisation domain"/>
    <property type="match status" value="1"/>
</dbReference>
<evidence type="ECO:0000313" key="5">
    <source>
        <dbReference type="Proteomes" id="UP001141806"/>
    </source>
</evidence>
<dbReference type="AlphaFoldDB" id="A0A9Q0L053"/>
<dbReference type="Proteomes" id="UP001141806">
    <property type="component" value="Unassembled WGS sequence"/>
</dbReference>
<keyword evidence="5" id="KW-1185">Reference proteome</keyword>
<dbReference type="CDD" id="cd06257">
    <property type="entry name" value="DnaJ"/>
    <property type="match status" value="1"/>
</dbReference>
<dbReference type="NCBIfam" id="TIGR00714">
    <property type="entry name" value="hscB"/>
    <property type="match status" value="1"/>
</dbReference>
<feature type="domain" description="J" evidence="3">
    <location>
        <begin position="109"/>
        <end position="181"/>
    </location>
</feature>
<evidence type="ECO:0000256" key="1">
    <source>
        <dbReference type="ARBA" id="ARBA00010476"/>
    </source>
</evidence>
<dbReference type="PANTHER" id="PTHR14021">
    <property type="entry name" value="IRON-SULFUR CLUSTER CO-CHAPERONE PROTEIN HSCB"/>
    <property type="match status" value="1"/>
</dbReference>
<dbReference type="PROSITE" id="PS50076">
    <property type="entry name" value="DNAJ_2"/>
    <property type="match status" value="1"/>
</dbReference>
<accession>A0A9Q0L053</accession>
<dbReference type="SUPFAM" id="SSF46565">
    <property type="entry name" value="Chaperone J-domain"/>
    <property type="match status" value="1"/>
</dbReference>
<dbReference type="Gene3D" id="1.20.1280.20">
    <property type="entry name" value="HscB, C-terminal domain"/>
    <property type="match status" value="1"/>
</dbReference>
<dbReference type="InterPro" id="IPR036869">
    <property type="entry name" value="J_dom_sf"/>
</dbReference>
<dbReference type="GO" id="GO:0051259">
    <property type="term" value="P:protein complex oligomerization"/>
    <property type="evidence" value="ECO:0007669"/>
    <property type="project" value="InterPro"/>
</dbReference>
<dbReference type="GO" id="GO:0051087">
    <property type="term" value="F:protein-folding chaperone binding"/>
    <property type="evidence" value="ECO:0007669"/>
    <property type="project" value="InterPro"/>
</dbReference>
<proteinExistence type="inferred from homology"/>